<dbReference type="EMBL" id="CP066775">
    <property type="protein sequence ID" value="QQL51551.1"/>
    <property type="molecule type" value="Genomic_DNA"/>
</dbReference>
<evidence type="ECO:0000259" key="1">
    <source>
        <dbReference type="Pfam" id="PF13588"/>
    </source>
</evidence>
<dbReference type="Gene3D" id="3.90.1570.30">
    <property type="match status" value="1"/>
</dbReference>
<name>A0A6I4I0Y3_9SPHI</name>
<protein>
    <submittedName>
        <fullName evidence="2">Type I restriction enzyme HsdR N-terminal domain-containing protein</fullName>
    </submittedName>
</protein>
<accession>A0A6I4I0Y3</accession>
<evidence type="ECO:0000313" key="3">
    <source>
        <dbReference type="Proteomes" id="UP000429232"/>
    </source>
</evidence>
<evidence type="ECO:0000313" key="2">
    <source>
        <dbReference type="EMBL" id="QQL51551.1"/>
    </source>
</evidence>
<dbReference type="AlphaFoldDB" id="A0A6I4I0Y3"/>
<keyword evidence="3" id="KW-1185">Reference proteome</keyword>
<dbReference type="Proteomes" id="UP000429232">
    <property type="component" value="Chromosome"/>
</dbReference>
<sequence>MFDEIRKKEILVTPEEWVRQHFIRFLIGHKGYPKSLIKVEGGLKLHGMQRRSDILLHNNNGQKIGLVECKAPGVPIDQKVFEQAANYNMVHKVQLLVVTNGLTTYQAQINFEEKNYKFLEELPAYNSGLGNR</sequence>
<feature type="domain" description="Type I restriction enzyme R protein N-terminal" evidence="1">
    <location>
        <begin position="14"/>
        <end position="123"/>
    </location>
</feature>
<dbReference type="InterPro" id="IPR029464">
    <property type="entry name" value="HSDR_N"/>
</dbReference>
<reference evidence="2 3" key="1">
    <citation type="submission" date="2020-12" db="EMBL/GenBank/DDBJ databases">
        <title>HMF7856_wgs.fasta genome submission.</title>
        <authorList>
            <person name="Kang H."/>
            <person name="Kim H."/>
            <person name="Joh K."/>
        </authorList>
    </citation>
    <scope>NUCLEOTIDE SEQUENCE [LARGE SCALE GENOMIC DNA]</scope>
    <source>
        <strain evidence="2 3">HMF7856</strain>
    </source>
</reference>
<dbReference type="Pfam" id="PF13588">
    <property type="entry name" value="HSDR_N_2"/>
    <property type="match status" value="1"/>
</dbReference>
<gene>
    <name evidence="2" type="ORF">GO620_009495</name>
</gene>
<organism evidence="2 3">
    <name type="scientific">Mucilaginibacter ginkgonis</name>
    <dbReference type="NCBI Taxonomy" id="2682091"/>
    <lineage>
        <taxon>Bacteria</taxon>
        <taxon>Pseudomonadati</taxon>
        <taxon>Bacteroidota</taxon>
        <taxon>Sphingobacteriia</taxon>
        <taxon>Sphingobacteriales</taxon>
        <taxon>Sphingobacteriaceae</taxon>
        <taxon>Mucilaginibacter</taxon>
    </lineage>
</organism>
<dbReference type="KEGG" id="mgik:GO620_009495"/>
<proteinExistence type="predicted"/>